<keyword evidence="2" id="KW-1185">Reference proteome</keyword>
<reference evidence="1" key="1">
    <citation type="submission" date="2023-07" db="EMBL/GenBank/DDBJ databases">
        <title>draft genome sequence of fig (Ficus carica).</title>
        <authorList>
            <person name="Takahashi T."/>
            <person name="Nishimura K."/>
        </authorList>
    </citation>
    <scope>NUCLEOTIDE SEQUENCE</scope>
</reference>
<dbReference type="Proteomes" id="UP001187192">
    <property type="component" value="Unassembled WGS sequence"/>
</dbReference>
<accession>A0AA88ATH5</accession>
<evidence type="ECO:0000313" key="2">
    <source>
        <dbReference type="Proteomes" id="UP001187192"/>
    </source>
</evidence>
<protein>
    <submittedName>
        <fullName evidence="1">Uncharacterized protein</fullName>
    </submittedName>
</protein>
<dbReference type="AlphaFoldDB" id="A0AA88ATH5"/>
<gene>
    <name evidence="1" type="ORF">TIFTF001_016617</name>
</gene>
<proteinExistence type="predicted"/>
<name>A0AA88ATH5_FICCA</name>
<sequence>MFFTLGQNPTNPWPSRTTLCIGRIDNLRSDFFRNIPALCAANRMDYICIACIEIIFRVVIRAIIVWINSSVVTDGHCMRARNLIDLKSSAGTGLFAYIDNPDLSNIVGDGILKLVS</sequence>
<evidence type="ECO:0000313" key="1">
    <source>
        <dbReference type="EMBL" id="GMN47436.1"/>
    </source>
</evidence>
<organism evidence="1 2">
    <name type="scientific">Ficus carica</name>
    <name type="common">Common fig</name>
    <dbReference type="NCBI Taxonomy" id="3494"/>
    <lineage>
        <taxon>Eukaryota</taxon>
        <taxon>Viridiplantae</taxon>
        <taxon>Streptophyta</taxon>
        <taxon>Embryophyta</taxon>
        <taxon>Tracheophyta</taxon>
        <taxon>Spermatophyta</taxon>
        <taxon>Magnoliopsida</taxon>
        <taxon>eudicotyledons</taxon>
        <taxon>Gunneridae</taxon>
        <taxon>Pentapetalae</taxon>
        <taxon>rosids</taxon>
        <taxon>fabids</taxon>
        <taxon>Rosales</taxon>
        <taxon>Moraceae</taxon>
        <taxon>Ficeae</taxon>
        <taxon>Ficus</taxon>
    </lineage>
</organism>
<dbReference type="EMBL" id="BTGU01000025">
    <property type="protein sequence ID" value="GMN47436.1"/>
    <property type="molecule type" value="Genomic_DNA"/>
</dbReference>
<comment type="caution">
    <text evidence="1">The sequence shown here is derived from an EMBL/GenBank/DDBJ whole genome shotgun (WGS) entry which is preliminary data.</text>
</comment>